<dbReference type="EMBL" id="JH717610">
    <property type="protein sequence ID" value="EJD73251.1"/>
    <property type="molecule type" value="Genomic_DNA"/>
</dbReference>
<feature type="non-terminal residue" evidence="2">
    <location>
        <position position="54"/>
    </location>
</feature>
<reference evidence="2" key="1">
    <citation type="submission" date="2012-04" db="EMBL/GenBank/DDBJ databases">
        <title>The Genome Sequence of Loa loa.</title>
        <authorList>
            <consortium name="The Broad Institute Genome Sequencing Platform"/>
            <consortium name="Broad Institute Genome Sequencing Center for Infectious Disease"/>
            <person name="Nutman T.B."/>
            <person name="Fink D.L."/>
            <person name="Russ C."/>
            <person name="Young S."/>
            <person name="Zeng Q."/>
            <person name="Gargeya S."/>
            <person name="Alvarado L."/>
            <person name="Berlin A."/>
            <person name="Chapman S.B."/>
            <person name="Chen Z."/>
            <person name="Freedman E."/>
            <person name="Gellesch M."/>
            <person name="Goldberg J."/>
            <person name="Griggs A."/>
            <person name="Gujja S."/>
            <person name="Heilman E.R."/>
            <person name="Heiman D."/>
            <person name="Howarth C."/>
            <person name="Mehta T."/>
            <person name="Neiman D."/>
            <person name="Pearson M."/>
            <person name="Roberts A."/>
            <person name="Saif S."/>
            <person name="Shea T."/>
            <person name="Shenoy N."/>
            <person name="Sisk P."/>
            <person name="Stolte C."/>
            <person name="Sykes S."/>
            <person name="White J."/>
            <person name="Yandava C."/>
            <person name="Haas B."/>
            <person name="Henn M.R."/>
            <person name="Nusbaum C."/>
            <person name="Birren B."/>
        </authorList>
    </citation>
    <scope>NUCLEOTIDE SEQUENCE [LARGE SCALE GENOMIC DNA]</scope>
</reference>
<dbReference type="GeneID" id="31252420"/>
<protein>
    <submittedName>
        <fullName evidence="2">Uncharacterized protein</fullName>
    </submittedName>
</protein>
<name>A0A1S0UCT7_LOALO</name>
<evidence type="ECO:0000256" key="1">
    <source>
        <dbReference type="SAM" id="MobiDB-lite"/>
    </source>
</evidence>
<accession>A0A1S0UCT7</accession>
<dbReference type="KEGG" id="loa:LOAG_19334"/>
<organism evidence="2">
    <name type="scientific">Loa loa</name>
    <name type="common">Eye worm</name>
    <name type="synonym">Filaria loa</name>
    <dbReference type="NCBI Taxonomy" id="7209"/>
    <lineage>
        <taxon>Eukaryota</taxon>
        <taxon>Metazoa</taxon>
        <taxon>Ecdysozoa</taxon>
        <taxon>Nematoda</taxon>
        <taxon>Chromadorea</taxon>
        <taxon>Rhabditida</taxon>
        <taxon>Spirurina</taxon>
        <taxon>Spiruromorpha</taxon>
        <taxon>Filarioidea</taxon>
        <taxon>Onchocercidae</taxon>
        <taxon>Loa</taxon>
    </lineage>
</organism>
<dbReference type="AlphaFoldDB" id="A0A1S0UCT7"/>
<dbReference type="InParanoid" id="A0A1S0UCT7"/>
<sequence length="54" mass="6445">MSVEAKNKQKKKPITFEEESSSKPSRPDFGPRLYMLRNGNGLHEEFKYRKHTEY</sequence>
<feature type="region of interest" description="Disordered" evidence="1">
    <location>
        <begin position="1"/>
        <end position="42"/>
    </location>
</feature>
<dbReference type="CTD" id="31252420"/>
<gene>
    <name evidence="2" type="ORF">LOAG_19334</name>
</gene>
<evidence type="ECO:0000313" key="2">
    <source>
        <dbReference type="EMBL" id="EJD73251.1"/>
    </source>
</evidence>
<dbReference type="RefSeq" id="XP_020304213.1">
    <property type="nucleotide sequence ID" value="XM_020451979.1"/>
</dbReference>
<proteinExistence type="predicted"/>